<dbReference type="GO" id="GO:0032259">
    <property type="term" value="P:methylation"/>
    <property type="evidence" value="ECO:0007669"/>
    <property type="project" value="UniProtKB-KW"/>
</dbReference>
<sequence>MTQISSVTNPRISQLQRLHTTRGRKKSGLFLMEGPHLLLALLDADMLPYEVYYEPGMMQRQPETLQLLQRLRESGIREQQLIEVSERVIEAISDVQTAQGVVSVMELATFGAKSVVRRRPEAIRPALLILDDLSDPGNMGTIIRTALAADVERVLLTPNCVDVFNPKVVRSAAGAHLFLPIEGNLSWDEIRLRVEAHASGKVLMAEAGSAHIYFDLDLTQPFALIIGNEAHGPSQQARELATVPVAIPQAVGIESLNAAMAAGIILYEAVRQRYQQGA</sequence>
<dbReference type="SMART" id="SM00967">
    <property type="entry name" value="SpoU_sub_bind"/>
    <property type="match status" value="1"/>
</dbReference>
<protein>
    <submittedName>
        <fullName evidence="5">rRNA methyltransferase</fullName>
    </submittedName>
</protein>
<dbReference type="PANTHER" id="PTHR43191">
    <property type="entry name" value="RRNA METHYLTRANSFERASE 3"/>
    <property type="match status" value="1"/>
</dbReference>
<dbReference type="InterPro" id="IPR029064">
    <property type="entry name" value="Ribosomal_eL30-like_sf"/>
</dbReference>
<gene>
    <name evidence="5" type="ORF">KSX_21830</name>
</gene>
<comment type="similarity">
    <text evidence="1">Belongs to the class IV-like SAM-binding methyltransferase superfamily. RNA methyltransferase TrmH family.</text>
</comment>
<dbReference type="Pfam" id="PF22435">
    <property type="entry name" value="MRM3-like_sub_bind"/>
    <property type="match status" value="1"/>
</dbReference>
<evidence type="ECO:0000313" key="5">
    <source>
        <dbReference type="EMBL" id="GHO44020.1"/>
    </source>
</evidence>
<evidence type="ECO:0000313" key="6">
    <source>
        <dbReference type="Proteomes" id="UP000612362"/>
    </source>
</evidence>
<dbReference type="GO" id="GO:0008173">
    <property type="term" value="F:RNA methyltransferase activity"/>
    <property type="evidence" value="ECO:0007669"/>
    <property type="project" value="InterPro"/>
</dbReference>
<dbReference type="Gene3D" id="3.30.1330.30">
    <property type="match status" value="1"/>
</dbReference>
<dbReference type="AlphaFoldDB" id="A0A8J3MQI8"/>
<dbReference type="Gene3D" id="3.40.1280.10">
    <property type="match status" value="1"/>
</dbReference>
<dbReference type="InterPro" id="IPR029026">
    <property type="entry name" value="tRNA_m1G_MTases_N"/>
</dbReference>
<dbReference type="GO" id="GO:0006396">
    <property type="term" value="P:RNA processing"/>
    <property type="evidence" value="ECO:0007669"/>
    <property type="project" value="InterPro"/>
</dbReference>
<accession>A0A8J3MQI8</accession>
<keyword evidence="6" id="KW-1185">Reference proteome</keyword>
<keyword evidence="3" id="KW-0808">Transferase</keyword>
<dbReference type="InterPro" id="IPR029028">
    <property type="entry name" value="Alpha/beta_knot_MTases"/>
</dbReference>
<name>A0A8J3MQI8_9CHLR</name>
<organism evidence="5 6">
    <name type="scientific">Ktedonospora formicarum</name>
    <dbReference type="NCBI Taxonomy" id="2778364"/>
    <lineage>
        <taxon>Bacteria</taxon>
        <taxon>Bacillati</taxon>
        <taxon>Chloroflexota</taxon>
        <taxon>Ktedonobacteria</taxon>
        <taxon>Ktedonobacterales</taxon>
        <taxon>Ktedonobacteraceae</taxon>
        <taxon>Ktedonospora</taxon>
    </lineage>
</organism>
<proteinExistence type="inferred from homology"/>
<dbReference type="RefSeq" id="WP_220193454.1">
    <property type="nucleotide sequence ID" value="NZ_BNJF01000001.1"/>
</dbReference>
<dbReference type="InterPro" id="IPR013123">
    <property type="entry name" value="SpoU_subst-bd"/>
</dbReference>
<dbReference type="Pfam" id="PF00588">
    <property type="entry name" value="SpoU_methylase"/>
    <property type="match status" value="1"/>
</dbReference>
<dbReference type="EMBL" id="BNJF01000001">
    <property type="protein sequence ID" value="GHO44020.1"/>
    <property type="molecule type" value="Genomic_DNA"/>
</dbReference>
<dbReference type="SUPFAM" id="SSF55315">
    <property type="entry name" value="L30e-like"/>
    <property type="match status" value="1"/>
</dbReference>
<keyword evidence="2 5" id="KW-0489">Methyltransferase</keyword>
<dbReference type="CDD" id="cd18095">
    <property type="entry name" value="SpoU-like_rRNA-MTase"/>
    <property type="match status" value="1"/>
</dbReference>
<evidence type="ECO:0000256" key="3">
    <source>
        <dbReference type="ARBA" id="ARBA00022679"/>
    </source>
</evidence>
<evidence type="ECO:0000259" key="4">
    <source>
        <dbReference type="SMART" id="SM00967"/>
    </source>
</evidence>
<dbReference type="PANTHER" id="PTHR43191:SF2">
    <property type="entry name" value="RRNA METHYLTRANSFERASE 3, MITOCHONDRIAL"/>
    <property type="match status" value="1"/>
</dbReference>
<feature type="domain" description="RNA 2-O ribose methyltransferase substrate binding" evidence="4">
    <location>
        <begin position="31"/>
        <end position="111"/>
    </location>
</feature>
<dbReference type="GO" id="GO:0003723">
    <property type="term" value="F:RNA binding"/>
    <property type="evidence" value="ECO:0007669"/>
    <property type="project" value="InterPro"/>
</dbReference>
<evidence type="ECO:0000256" key="2">
    <source>
        <dbReference type="ARBA" id="ARBA00022603"/>
    </source>
</evidence>
<dbReference type="InterPro" id="IPR053888">
    <property type="entry name" value="MRM3-like_sub_bind"/>
</dbReference>
<dbReference type="InterPro" id="IPR051259">
    <property type="entry name" value="rRNA_Methyltransferase"/>
</dbReference>
<dbReference type="Proteomes" id="UP000612362">
    <property type="component" value="Unassembled WGS sequence"/>
</dbReference>
<dbReference type="InterPro" id="IPR001537">
    <property type="entry name" value="SpoU_MeTrfase"/>
</dbReference>
<evidence type="ECO:0000256" key="1">
    <source>
        <dbReference type="ARBA" id="ARBA00007228"/>
    </source>
</evidence>
<dbReference type="GO" id="GO:0005737">
    <property type="term" value="C:cytoplasm"/>
    <property type="evidence" value="ECO:0007669"/>
    <property type="project" value="UniProtKB-ARBA"/>
</dbReference>
<comment type="caution">
    <text evidence="5">The sequence shown here is derived from an EMBL/GenBank/DDBJ whole genome shotgun (WGS) entry which is preliminary data.</text>
</comment>
<dbReference type="SUPFAM" id="SSF75217">
    <property type="entry name" value="alpha/beta knot"/>
    <property type="match status" value="1"/>
</dbReference>
<reference evidence="5" key="1">
    <citation type="submission" date="2020-10" db="EMBL/GenBank/DDBJ databases">
        <title>Taxonomic study of unclassified bacteria belonging to the class Ktedonobacteria.</title>
        <authorList>
            <person name="Yabe S."/>
            <person name="Wang C.M."/>
            <person name="Zheng Y."/>
            <person name="Sakai Y."/>
            <person name="Cavaletti L."/>
            <person name="Monciardini P."/>
            <person name="Donadio S."/>
        </authorList>
    </citation>
    <scope>NUCLEOTIDE SEQUENCE</scope>
    <source>
        <strain evidence="5">SOSP1-1</strain>
    </source>
</reference>